<evidence type="ECO:0000256" key="4">
    <source>
        <dbReference type="ARBA" id="ARBA00023136"/>
    </source>
</evidence>
<dbReference type="PROSITE" id="PS50893">
    <property type="entry name" value="ABC_TRANSPORTER_2"/>
    <property type="match status" value="1"/>
</dbReference>
<evidence type="ECO:0000256" key="2">
    <source>
        <dbReference type="ARBA" id="ARBA00022692"/>
    </source>
</evidence>
<dbReference type="PANTHER" id="PTHR24221">
    <property type="entry name" value="ATP-BINDING CASSETTE SUB-FAMILY B"/>
    <property type="match status" value="1"/>
</dbReference>
<dbReference type="AlphaFoldDB" id="A0A8S2KG02"/>
<dbReference type="InterPro" id="IPR003439">
    <property type="entry name" value="ABC_transporter-like_ATP-bd"/>
</dbReference>
<dbReference type="Pfam" id="PF00664">
    <property type="entry name" value="ABC_membrane"/>
    <property type="match status" value="1"/>
</dbReference>
<dbReference type="Proteomes" id="UP000681720">
    <property type="component" value="Unassembled WGS sequence"/>
</dbReference>
<evidence type="ECO:0000256" key="1">
    <source>
        <dbReference type="ARBA" id="ARBA00004141"/>
    </source>
</evidence>
<dbReference type="GO" id="GO:0016887">
    <property type="term" value="F:ATP hydrolysis activity"/>
    <property type="evidence" value="ECO:0007669"/>
    <property type="project" value="InterPro"/>
</dbReference>
<dbReference type="Proteomes" id="UP000676336">
    <property type="component" value="Unassembled WGS sequence"/>
</dbReference>
<gene>
    <name evidence="8" type="ORF">BYL167_LOCUS5868</name>
    <name evidence="9" type="ORF">GIL414_LOCUS4394</name>
    <name evidence="10" type="ORF">SMN809_LOCUS6490</name>
</gene>
<dbReference type="InterPro" id="IPR027417">
    <property type="entry name" value="P-loop_NTPase"/>
</dbReference>
<keyword evidence="4 5" id="KW-0472">Membrane</keyword>
<sequence length="389" mass="43739">MSAWDEKKNSLALYDSLENEDENKIKIKIFQGCDRDVQKRKVLLCVLRYLGLAVISLVLHSVQVYVFALSGETLTKRLRSKAFRAILRQDIAFFDQEEHSTGALCTRLATEVSAVQGARGVLFGLIVKHISGMVVGILLGFHDYGKAIDAAKNIFQLLNRKPAIDNESKTGDEIIGFNGQIDFDHVYFNYSNRPESTVLKNFELHMKTGQKIAFVGRFGCEKSTTIQLLERFYDVNAAQVDQLVSYTVVFYRAINDRIRSDTEISDHITVVIGIVSQQSALFDMSIRENIAYGDNSRKDISLNEIIQVTKDANIHDFIELLPHGDETMCGAHGTQFSDGQKQRIASARALIRNPKILLLDEATSALDSENEKIVQDALNRAQQNRFSLL</sequence>
<evidence type="ECO:0000256" key="5">
    <source>
        <dbReference type="SAM" id="Phobius"/>
    </source>
</evidence>
<evidence type="ECO:0000313" key="8">
    <source>
        <dbReference type="EMBL" id="CAF3851223.1"/>
    </source>
</evidence>
<dbReference type="PANTHER" id="PTHR24221:SF645">
    <property type="entry name" value="LP14331P"/>
    <property type="match status" value="1"/>
</dbReference>
<dbReference type="GO" id="GO:0005524">
    <property type="term" value="F:ATP binding"/>
    <property type="evidence" value="ECO:0007669"/>
    <property type="project" value="InterPro"/>
</dbReference>
<evidence type="ECO:0000313" key="10">
    <source>
        <dbReference type="EMBL" id="CAF3898117.1"/>
    </source>
</evidence>
<dbReference type="EMBL" id="CAJOBH010001380">
    <property type="protein sequence ID" value="CAF3851223.1"/>
    <property type="molecule type" value="Genomic_DNA"/>
</dbReference>
<dbReference type="PROSITE" id="PS50929">
    <property type="entry name" value="ABC_TM1F"/>
    <property type="match status" value="1"/>
</dbReference>
<dbReference type="InterPro" id="IPR039421">
    <property type="entry name" value="Type_1_exporter"/>
</dbReference>
<dbReference type="InterPro" id="IPR011527">
    <property type="entry name" value="ABC1_TM_dom"/>
</dbReference>
<organism evidence="8 11">
    <name type="scientific">Rotaria magnacalcarata</name>
    <dbReference type="NCBI Taxonomy" id="392030"/>
    <lineage>
        <taxon>Eukaryota</taxon>
        <taxon>Metazoa</taxon>
        <taxon>Spiralia</taxon>
        <taxon>Gnathifera</taxon>
        <taxon>Rotifera</taxon>
        <taxon>Eurotatoria</taxon>
        <taxon>Bdelloidea</taxon>
        <taxon>Philodinida</taxon>
        <taxon>Philodinidae</taxon>
        <taxon>Rotaria</taxon>
    </lineage>
</organism>
<dbReference type="SUPFAM" id="SSF52540">
    <property type="entry name" value="P-loop containing nucleoside triphosphate hydrolases"/>
    <property type="match status" value="1"/>
</dbReference>
<dbReference type="EMBL" id="CAJOBJ010001054">
    <property type="protein sequence ID" value="CAF3859158.1"/>
    <property type="molecule type" value="Genomic_DNA"/>
</dbReference>
<dbReference type="GO" id="GO:0016324">
    <property type="term" value="C:apical plasma membrane"/>
    <property type="evidence" value="ECO:0007669"/>
    <property type="project" value="TreeGrafter"/>
</dbReference>
<feature type="transmembrane region" description="Helical" evidence="5">
    <location>
        <begin position="49"/>
        <end position="69"/>
    </location>
</feature>
<dbReference type="EMBL" id="CAJOBI010001757">
    <property type="protein sequence ID" value="CAF3898117.1"/>
    <property type="molecule type" value="Genomic_DNA"/>
</dbReference>
<dbReference type="Pfam" id="PF00005">
    <property type="entry name" value="ABC_tran"/>
    <property type="match status" value="1"/>
</dbReference>
<evidence type="ECO:0000256" key="3">
    <source>
        <dbReference type="ARBA" id="ARBA00022989"/>
    </source>
</evidence>
<name>A0A8S2KG02_9BILA</name>
<feature type="domain" description="ABC transmembrane type-1" evidence="7">
    <location>
        <begin position="49"/>
        <end position="141"/>
    </location>
</feature>
<reference evidence="8" key="1">
    <citation type="submission" date="2021-02" db="EMBL/GenBank/DDBJ databases">
        <authorList>
            <person name="Nowell W R."/>
        </authorList>
    </citation>
    <scope>NUCLEOTIDE SEQUENCE</scope>
</reference>
<dbReference type="Gene3D" id="3.40.50.300">
    <property type="entry name" value="P-loop containing nucleotide triphosphate hydrolases"/>
    <property type="match status" value="1"/>
</dbReference>
<proteinExistence type="predicted"/>
<dbReference type="Gene3D" id="1.20.1560.10">
    <property type="entry name" value="ABC transporter type 1, transmembrane domain"/>
    <property type="match status" value="2"/>
</dbReference>
<keyword evidence="3 5" id="KW-1133">Transmembrane helix</keyword>
<protein>
    <submittedName>
        <fullName evidence="8">Uncharacterized protein</fullName>
    </submittedName>
</protein>
<comment type="caution">
    <text evidence="8">The sequence shown here is derived from an EMBL/GenBank/DDBJ whole genome shotgun (WGS) entry which is preliminary data.</text>
</comment>
<feature type="domain" description="ABC transporter" evidence="6">
    <location>
        <begin position="181"/>
        <end position="389"/>
    </location>
</feature>
<evidence type="ECO:0000313" key="9">
    <source>
        <dbReference type="EMBL" id="CAF3859158.1"/>
    </source>
</evidence>
<dbReference type="Proteomes" id="UP000681967">
    <property type="component" value="Unassembled WGS sequence"/>
</dbReference>
<comment type="subcellular location">
    <subcellularLocation>
        <location evidence="1">Membrane</location>
        <topology evidence="1">Multi-pass membrane protein</topology>
    </subcellularLocation>
</comment>
<dbReference type="SUPFAM" id="SSF90123">
    <property type="entry name" value="ABC transporter transmembrane region"/>
    <property type="match status" value="1"/>
</dbReference>
<accession>A0A8S2KG02</accession>
<dbReference type="InterPro" id="IPR036640">
    <property type="entry name" value="ABC1_TM_sf"/>
</dbReference>
<dbReference type="GO" id="GO:0140359">
    <property type="term" value="F:ABC-type transporter activity"/>
    <property type="evidence" value="ECO:0007669"/>
    <property type="project" value="InterPro"/>
</dbReference>
<evidence type="ECO:0000259" key="6">
    <source>
        <dbReference type="PROSITE" id="PS50893"/>
    </source>
</evidence>
<keyword evidence="2 5" id="KW-0812">Transmembrane</keyword>
<evidence type="ECO:0000313" key="11">
    <source>
        <dbReference type="Proteomes" id="UP000681967"/>
    </source>
</evidence>
<evidence type="ECO:0000259" key="7">
    <source>
        <dbReference type="PROSITE" id="PS50929"/>
    </source>
</evidence>